<organism evidence="2 3">
    <name type="scientific">Mycena sanguinolenta</name>
    <dbReference type="NCBI Taxonomy" id="230812"/>
    <lineage>
        <taxon>Eukaryota</taxon>
        <taxon>Fungi</taxon>
        <taxon>Dikarya</taxon>
        <taxon>Basidiomycota</taxon>
        <taxon>Agaricomycotina</taxon>
        <taxon>Agaricomycetes</taxon>
        <taxon>Agaricomycetidae</taxon>
        <taxon>Agaricales</taxon>
        <taxon>Marasmiineae</taxon>
        <taxon>Mycenaceae</taxon>
        <taxon>Mycena</taxon>
    </lineage>
</organism>
<dbReference type="AlphaFoldDB" id="A0A8H6XUI3"/>
<accession>A0A8H6XUI3</accession>
<name>A0A8H6XUI3_9AGAR</name>
<feature type="region of interest" description="Disordered" evidence="1">
    <location>
        <begin position="401"/>
        <end position="477"/>
    </location>
</feature>
<evidence type="ECO:0000313" key="2">
    <source>
        <dbReference type="EMBL" id="KAF7346642.1"/>
    </source>
</evidence>
<gene>
    <name evidence="2" type="ORF">MSAN_01801700</name>
</gene>
<evidence type="ECO:0000313" key="3">
    <source>
        <dbReference type="Proteomes" id="UP000623467"/>
    </source>
</evidence>
<reference evidence="2" key="1">
    <citation type="submission" date="2020-05" db="EMBL/GenBank/DDBJ databases">
        <title>Mycena genomes resolve the evolution of fungal bioluminescence.</title>
        <authorList>
            <person name="Tsai I.J."/>
        </authorList>
    </citation>
    <scope>NUCLEOTIDE SEQUENCE</scope>
    <source>
        <strain evidence="2">160909Yilan</strain>
    </source>
</reference>
<feature type="compositionally biased region" description="Basic residues" evidence="1">
    <location>
        <begin position="407"/>
        <end position="419"/>
    </location>
</feature>
<sequence length="477" mass="54091">MGTDIRSYDTISVDRGNYTDDLEPADPQHTLSQFDWDRVTKNAPWKYIVDKPLASGEVYIQVRGKCIAISCGYHVLVCHMSLEGNIRPMSRSDFDALVAVCTPGSNKDRIRASQMRSFVVPEQFIDPNSRGTGKTVNILAAIVTDNTAIVLMDFSRMSRSSVWDRLWQKFPGGPDWNIERPAAIAHLAAWRERMLSTGSTTAIVEELTSVHGPGGGMGKQLANDFLFEIAVHPDMPSGELCTDEAQYERFRTHIPVFMSRWVSGKFLTLCGGTPNSKNPLAFNWKSNKNFLRMYVLVYRRRETRVKAELYNLYQSLGLLDPNHTIGTPFTSETQAVTTQFKEVKVRRYLNNRVNRYHIIRATIPSHWSSNPEDSNFQDVTNAGYSTTLGFASFREPMHNKIDIPIARAKRRPGRPKKERTGKPGRPQNPVTNQKLDALESVPRKRFRTDKQEDHNENAPLEAAENGTRSTKRRKTVV</sequence>
<dbReference type="OrthoDB" id="3061861at2759"/>
<protein>
    <submittedName>
        <fullName evidence="2">Uncharacterized protein</fullName>
    </submittedName>
</protein>
<dbReference type="EMBL" id="JACAZH010000018">
    <property type="protein sequence ID" value="KAF7346642.1"/>
    <property type="molecule type" value="Genomic_DNA"/>
</dbReference>
<proteinExistence type="predicted"/>
<keyword evidence="3" id="KW-1185">Reference proteome</keyword>
<evidence type="ECO:0000256" key="1">
    <source>
        <dbReference type="SAM" id="MobiDB-lite"/>
    </source>
</evidence>
<dbReference type="Proteomes" id="UP000623467">
    <property type="component" value="Unassembled WGS sequence"/>
</dbReference>
<comment type="caution">
    <text evidence="2">The sequence shown here is derived from an EMBL/GenBank/DDBJ whole genome shotgun (WGS) entry which is preliminary data.</text>
</comment>